<accession>A0ABD2A440</accession>
<organism evidence="1 2">
    <name type="scientific">Vespula squamosa</name>
    <name type="common">Southern yellow jacket</name>
    <name type="synonym">Wasp</name>
    <dbReference type="NCBI Taxonomy" id="30214"/>
    <lineage>
        <taxon>Eukaryota</taxon>
        <taxon>Metazoa</taxon>
        <taxon>Ecdysozoa</taxon>
        <taxon>Arthropoda</taxon>
        <taxon>Hexapoda</taxon>
        <taxon>Insecta</taxon>
        <taxon>Pterygota</taxon>
        <taxon>Neoptera</taxon>
        <taxon>Endopterygota</taxon>
        <taxon>Hymenoptera</taxon>
        <taxon>Apocrita</taxon>
        <taxon>Aculeata</taxon>
        <taxon>Vespoidea</taxon>
        <taxon>Vespidae</taxon>
        <taxon>Vespinae</taxon>
        <taxon>Vespula</taxon>
    </lineage>
</organism>
<evidence type="ECO:0000313" key="1">
    <source>
        <dbReference type="EMBL" id="KAL2715388.1"/>
    </source>
</evidence>
<comment type="caution">
    <text evidence="1">The sequence shown here is derived from an EMBL/GenBank/DDBJ whole genome shotgun (WGS) entry which is preliminary data.</text>
</comment>
<name>A0ABD2A440_VESSQ</name>
<proteinExistence type="predicted"/>
<dbReference type="EMBL" id="JAUDFV010000155">
    <property type="protein sequence ID" value="KAL2715388.1"/>
    <property type="molecule type" value="Genomic_DNA"/>
</dbReference>
<sequence>MYVFKFLITRCEQQQAKSCYKFSRENTLNAGKSWNKLQLTLATIAPSFKPSIGIIVKLQRKISAVRTT</sequence>
<dbReference type="Proteomes" id="UP001607302">
    <property type="component" value="Unassembled WGS sequence"/>
</dbReference>
<dbReference type="AlphaFoldDB" id="A0ABD2A440"/>
<evidence type="ECO:0000313" key="2">
    <source>
        <dbReference type="Proteomes" id="UP001607302"/>
    </source>
</evidence>
<gene>
    <name evidence="1" type="ORF">V1478_015086</name>
</gene>
<reference evidence="1 2" key="1">
    <citation type="journal article" date="2024" name="Ann. Entomol. Soc. Am.">
        <title>Genomic analyses of the southern and eastern yellowjacket wasps (Hymenoptera: Vespidae) reveal evolutionary signatures of social life.</title>
        <authorList>
            <person name="Catto M.A."/>
            <person name="Caine P.B."/>
            <person name="Orr S.E."/>
            <person name="Hunt B.G."/>
            <person name="Goodisman M.A.D."/>
        </authorList>
    </citation>
    <scope>NUCLEOTIDE SEQUENCE [LARGE SCALE GENOMIC DNA]</scope>
    <source>
        <strain evidence="1">233</strain>
        <tissue evidence="1">Head and thorax</tissue>
    </source>
</reference>
<keyword evidence="2" id="KW-1185">Reference proteome</keyword>
<protein>
    <submittedName>
        <fullName evidence="1">Uncharacterized protein</fullName>
    </submittedName>
</protein>